<feature type="transmembrane region" description="Helical" evidence="2">
    <location>
        <begin position="62"/>
        <end position="83"/>
    </location>
</feature>
<accession>A0A5S4GJP6</accession>
<dbReference type="EMBL" id="VCKZ01000242">
    <property type="protein sequence ID" value="TMR33178.1"/>
    <property type="molecule type" value="Genomic_DNA"/>
</dbReference>
<reference evidence="3 4" key="1">
    <citation type="submission" date="2019-05" db="EMBL/GenBank/DDBJ databases">
        <title>Draft genome sequence of Actinomadura geliboluensis A8036.</title>
        <authorList>
            <person name="Saricaoglu S."/>
            <person name="Isik K."/>
        </authorList>
    </citation>
    <scope>NUCLEOTIDE SEQUENCE [LARGE SCALE GENOMIC DNA]</scope>
    <source>
        <strain evidence="3 4">A8036</strain>
    </source>
</reference>
<keyword evidence="2" id="KW-0472">Membrane</keyword>
<feature type="compositionally biased region" description="Basic residues" evidence="1">
    <location>
        <begin position="35"/>
        <end position="54"/>
    </location>
</feature>
<proteinExistence type="predicted"/>
<evidence type="ECO:0000313" key="4">
    <source>
        <dbReference type="Proteomes" id="UP000305238"/>
    </source>
</evidence>
<protein>
    <submittedName>
        <fullName evidence="3">Uncharacterized protein</fullName>
    </submittedName>
</protein>
<feature type="region of interest" description="Disordered" evidence="1">
    <location>
        <begin position="20"/>
        <end position="58"/>
    </location>
</feature>
<organism evidence="3 4">
    <name type="scientific">Actinomadura geliboluensis</name>
    <dbReference type="NCBI Taxonomy" id="882440"/>
    <lineage>
        <taxon>Bacteria</taxon>
        <taxon>Bacillati</taxon>
        <taxon>Actinomycetota</taxon>
        <taxon>Actinomycetes</taxon>
        <taxon>Streptosporangiales</taxon>
        <taxon>Thermomonosporaceae</taxon>
        <taxon>Actinomadura</taxon>
    </lineage>
</organism>
<keyword evidence="4" id="KW-1185">Reference proteome</keyword>
<feature type="compositionally biased region" description="Polar residues" evidence="1">
    <location>
        <begin position="98"/>
        <end position="107"/>
    </location>
</feature>
<gene>
    <name evidence="3" type="ORF">ETD96_28010</name>
</gene>
<keyword evidence="2" id="KW-1133">Transmembrane helix</keyword>
<evidence type="ECO:0000256" key="1">
    <source>
        <dbReference type="SAM" id="MobiDB-lite"/>
    </source>
</evidence>
<evidence type="ECO:0000313" key="3">
    <source>
        <dbReference type="EMBL" id="TMR33178.1"/>
    </source>
</evidence>
<dbReference type="AlphaFoldDB" id="A0A5S4GJP6"/>
<feature type="non-terminal residue" evidence="3">
    <location>
        <position position="107"/>
    </location>
</feature>
<name>A0A5S4GJP6_9ACTN</name>
<feature type="region of interest" description="Disordered" evidence="1">
    <location>
        <begin position="88"/>
        <end position="107"/>
    </location>
</feature>
<evidence type="ECO:0000256" key="2">
    <source>
        <dbReference type="SAM" id="Phobius"/>
    </source>
</evidence>
<keyword evidence="2" id="KW-0812">Transmembrane</keyword>
<comment type="caution">
    <text evidence="3">The sequence shown here is derived from an EMBL/GenBank/DDBJ whole genome shotgun (WGS) entry which is preliminary data.</text>
</comment>
<dbReference type="Proteomes" id="UP000305238">
    <property type="component" value="Unassembled WGS sequence"/>
</dbReference>
<feature type="compositionally biased region" description="Basic and acidic residues" evidence="1">
    <location>
        <begin position="25"/>
        <end position="34"/>
    </location>
</feature>
<dbReference type="RefSeq" id="WP_205719493.1">
    <property type="nucleotide sequence ID" value="NZ_VCKZ01000242.1"/>
</dbReference>
<sequence length="107" mass="12132">MAADFDEPVFDEEFVRSAAFTEPSASERARPPSRRERRRARRAAGAGRFRRRRRGEPSHRRAVLQLIGGVLVLFAISFGLWWWNSAPRDPEPVRPVSPTITHSPAPA</sequence>